<evidence type="ECO:0000256" key="1">
    <source>
        <dbReference type="SAM" id="SignalP"/>
    </source>
</evidence>
<keyword evidence="1" id="KW-0732">Signal</keyword>
<feature type="signal peptide" evidence="1">
    <location>
        <begin position="1"/>
        <end position="16"/>
    </location>
</feature>
<evidence type="ECO:0000313" key="3">
    <source>
        <dbReference type="Proteomes" id="UP000276215"/>
    </source>
</evidence>
<protein>
    <recommendedName>
        <fullName evidence="4">Secreted protein</fullName>
    </recommendedName>
</protein>
<name>A0A3N4K8I9_9PEZI</name>
<evidence type="ECO:0000313" key="2">
    <source>
        <dbReference type="EMBL" id="RPB02255.1"/>
    </source>
</evidence>
<dbReference type="EMBL" id="ML120368">
    <property type="protein sequence ID" value="RPB02255.1"/>
    <property type="molecule type" value="Genomic_DNA"/>
</dbReference>
<organism evidence="2 3">
    <name type="scientific">Choiromyces venosus 120613-1</name>
    <dbReference type="NCBI Taxonomy" id="1336337"/>
    <lineage>
        <taxon>Eukaryota</taxon>
        <taxon>Fungi</taxon>
        <taxon>Dikarya</taxon>
        <taxon>Ascomycota</taxon>
        <taxon>Pezizomycotina</taxon>
        <taxon>Pezizomycetes</taxon>
        <taxon>Pezizales</taxon>
        <taxon>Tuberaceae</taxon>
        <taxon>Choiromyces</taxon>
    </lineage>
</organism>
<dbReference type="PROSITE" id="PS51257">
    <property type="entry name" value="PROKAR_LIPOPROTEIN"/>
    <property type="match status" value="1"/>
</dbReference>
<proteinExistence type="predicted"/>
<reference evidence="2 3" key="1">
    <citation type="journal article" date="2018" name="Nat. Ecol. Evol.">
        <title>Pezizomycetes genomes reveal the molecular basis of ectomycorrhizal truffle lifestyle.</title>
        <authorList>
            <person name="Murat C."/>
            <person name="Payen T."/>
            <person name="Noel B."/>
            <person name="Kuo A."/>
            <person name="Morin E."/>
            <person name="Chen J."/>
            <person name="Kohler A."/>
            <person name="Krizsan K."/>
            <person name="Balestrini R."/>
            <person name="Da Silva C."/>
            <person name="Montanini B."/>
            <person name="Hainaut M."/>
            <person name="Levati E."/>
            <person name="Barry K.W."/>
            <person name="Belfiori B."/>
            <person name="Cichocki N."/>
            <person name="Clum A."/>
            <person name="Dockter R.B."/>
            <person name="Fauchery L."/>
            <person name="Guy J."/>
            <person name="Iotti M."/>
            <person name="Le Tacon F."/>
            <person name="Lindquist E.A."/>
            <person name="Lipzen A."/>
            <person name="Malagnac F."/>
            <person name="Mello A."/>
            <person name="Molinier V."/>
            <person name="Miyauchi S."/>
            <person name="Poulain J."/>
            <person name="Riccioni C."/>
            <person name="Rubini A."/>
            <person name="Sitrit Y."/>
            <person name="Splivallo R."/>
            <person name="Traeger S."/>
            <person name="Wang M."/>
            <person name="Zifcakova L."/>
            <person name="Wipf D."/>
            <person name="Zambonelli A."/>
            <person name="Paolocci F."/>
            <person name="Nowrousian M."/>
            <person name="Ottonello S."/>
            <person name="Baldrian P."/>
            <person name="Spatafora J.W."/>
            <person name="Henrissat B."/>
            <person name="Nagy L.G."/>
            <person name="Aury J.M."/>
            <person name="Wincker P."/>
            <person name="Grigoriev I.V."/>
            <person name="Bonfante P."/>
            <person name="Martin F.M."/>
        </authorList>
    </citation>
    <scope>NUCLEOTIDE SEQUENCE [LARGE SCALE GENOMIC DNA]</scope>
    <source>
        <strain evidence="2 3">120613-1</strain>
    </source>
</reference>
<accession>A0A3N4K8I9</accession>
<keyword evidence="3" id="KW-1185">Reference proteome</keyword>
<sequence>MRISTALRAWRLPCLTVSLGGCLQYRLFETTGIGTASTTGHCQNPIEWTAEKSLILANQTLSFTHLCCHFLLVLRSYAVVAKIPYLQGPKDGGGYR</sequence>
<feature type="chain" id="PRO_5018305705" description="Secreted protein" evidence="1">
    <location>
        <begin position="17"/>
        <end position="96"/>
    </location>
</feature>
<evidence type="ECO:0008006" key="4">
    <source>
        <dbReference type="Google" id="ProtNLM"/>
    </source>
</evidence>
<dbReference type="AlphaFoldDB" id="A0A3N4K8I9"/>
<gene>
    <name evidence="2" type="ORF">L873DRAFT_1802184</name>
</gene>
<dbReference type="Proteomes" id="UP000276215">
    <property type="component" value="Unassembled WGS sequence"/>
</dbReference>